<feature type="domain" description="CBM-cenC" evidence="4">
    <location>
        <begin position="703"/>
        <end position="794"/>
    </location>
</feature>
<name>A0A5R9GAC2_9BACL</name>
<evidence type="ECO:0000256" key="3">
    <source>
        <dbReference type="SAM" id="SignalP"/>
    </source>
</evidence>
<dbReference type="Gene3D" id="2.60.120.260">
    <property type="entry name" value="Galactose-binding domain-like"/>
    <property type="match status" value="2"/>
</dbReference>
<protein>
    <recommendedName>
        <fullName evidence="4">CBM-cenC domain-containing protein</fullName>
    </recommendedName>
</protein>
<dbReference type="Proteomes" id="UP000309676">
    <property type="component" value="Unassembled WGS sequence"/>
</dbReference>
<dbReference type="InterPro" id="IPR003305">
    <property type="entry name" value="CenC_carb-bd"/>
</dbReference>
<sequence>MFESVIGRWKKFAPVALSAALIGAVVLPAAPDSNASAADAVVVPRTFSVPEDLGTQVTAPNTFNAAFGAEDGKDVMYTTVAGSAVHSAIFSVVDLDTNRVVRELPLSGGGQSWGHAIDSQGNVYTVAGNALYVYSPVTKQVRTIGAVPEATSLYSIVVDESDRVYGGGYPSGKVFVYDPAQDELTLLTDRLAEAQQYVRGIAYYEGYLYAGTGTKGGLFRIDPADGAKTQIPFPENALFSPADAPTVYSMNAVGHYLFVMMSTSPTSLFIYDLENERWVDIVENYRGLFVSPEKDGKVYFPADGELKTFDLTTEEVAGTGIAFGTYIRTGAWVELDDQEQFPGASLVTVTFNGAPLIANVEKGVATSFPSIISGTPVSIQSIATGPDGLIYSTGYQGTKGARYDIDTGEIEHFRMGQAEGMIAWGDKVVFGEYPGGYIYELDTKQPIGDDNPKSIYHIGGKQDRPFALAVSPDRLFIGTIPKTGELGGALTVYDGTEWKVFAEMFQPGGPLEYQSVMGLAYHDGMLYGSTTVWGGLGIDPAADKAKVFVWDVAEERLVTAFSPDVAQASGVAARSIGGLSVGPDGLLWAAAYGTIFAMDPADGYKVAKQKEIYPTNWDFSHYWVPVKLLWDPKGDGVLYTTLGSAVTAVDTNTMAHAQVPGTKTNLMTIGPDGNLYFNTADMLKKITVSQEMPPLYADVAVPLVNNGFETQTADGTIPGWDNFGRSTTAGYYEISGSRASEGESSLRVFDSTDTQEVGVISLPFAVEPGAEYKVSADIYLASGRTIAAMRYYDANGQEIKLTPAPAAYHQGSLGAWSSANFSSIAPEGAVAGRIVLFCSLGWATDAYYDNVKVTKSVPFELPPEQPVLGQLKLTNPGFESAGADGAIPGWTQRNLDKYTADAYVRLSQDTVKSGTQSLLLYDNSTTIEVAAESDFIPVVGGKTYTASVDVYRGDNPPGRSSNRPILQTRYYDANKVMLSTSAAVNPGPWSKEATVPQGRWGTEALTNTAHAAAKYMRVFMVVPATYVANAYIDNVQVSTALEPSEVASFRMYEEPYSHLTAGSDVVFKAAASEGASIVVEENGVVVAEAPAAGLDAPVSVTVPSPEAGSHDYIAYAVKGISRSAPYAISATVHALSDLALVPDALELLTGETKPIAATAWFGPLAVDVVPEVTVASGEAVSVSGASATGVAAGEAVLSVAYGGMQKTLRASVGRGALESIRIALPKSTIGIGESVTVQVYGTYDNPFDADREEVVLKEGVALTAEPAGVVSIQGLTVTGATKGNAVIRIEYEGLSASAEIVVERGDTGGPPDPEAPRLAAIRLDLSETRIDVGQIATAQVFGIYTGATTPVALTEDVALSAVASGVVSVDGLTLTGIGEGHTFIRAEYGGKTATAAIVVRSRDANGPPEPNGPKRGSMPPAGEE</sequence>
<evidence type="ECO:0000313" key="5">
    <source>
        <dbReference type="EMBL" id="TLS49663.1"/>
    </source>
</evidence>
<organism evidence="5 6">
    <name type="scientific">Paenibacillus antri</name>
    <dbReference type="NCBI Taxonomy" id="2582848"/>
    <lineage>
        <taxon>Bacteria</taxon>
        <taxon>Bacillati</taxon>
        <taxon>Bacillota</taxon>
        <taxon>Bacilli</taxon>
        <taxon>Bacillales</taxon>
        <taxon>Paenibacillaceae</taxon>
        <taxon>Paenibacillus</taxon>
    </lineage>
</organism>
<dbReference type="GO" id="GO:0016798">
    <property type="term" value="F:hydrolase activity, acting on glycosyl bonds"/>
    <property type="evidence" value="ECO:0007669"/>
    <property type="project" value="InterPro"/>
</dbReference>
<keyword evidence="3" id="KW-0732">Signal</keyword>
<dbReference type="EMBL" id="VCIW01000019">
    <property type="protein sequence ID" value="TLS49663.1"/>
    <property type="molecule type" value="Genomic_DNA"/>
</dbReference>
<dbReference type="RefSeq" id="WP_138196816.1">
    <property type="nucleotide sequence ID" value="NZ_VCIW01000019.1"/>
</dbReference>
<feature type="region of interest" description="Disordered" evidence="2">
    <location>
        <begin position="1400"/>
        <end position="1424"/>
    </location>
</feature>
<comment type="caution">
    <text evidence="5">The sequence shown here is derived from an EMBL/GenBank/DDBJ whole genome shotgun (WGS) entry which is preliminary data.</text>
</comment>
<dbReference type="SUPFAM" id="SSF75011">
    <property type="entry name" value="3-carboxy-cis,cis-mucoante lactonizing enzyme"/>
    <property type="match status" value="1"/>
</dbReference>
<evidence type="ECO:0000256" key="2">
    <source>
        <dbReference type="SAM" id="MobiDB-lite"/>
    </source>
</evidence>
<reference evidence="5 6" key="1">
    <citation type="submission" date="2019-05" db="EMBL/GenBank/DDBJ databases">
        <authorList>
            <person name="Narsing Rao M.P."/>
            <person name="Li W.J."/>
        </authorList>
    </citation>
    <scope>NUCLEOTIDE SEQUENCE [LARGE SCALE GENOMIC DNA]</scope>
    <source>
        <strain evidence="5 6">SYSU_K30003</strain>
    </source>
</reference>
<accession>A0A5R9GAC2</accession>
<dbReference type="Gene3D" id="2.120.10.80">
    <property type="entry name" value="Kelch-type beta propeller"/>
    <property type="match status" value="1"/>
</dbReference>
<feature type="chain" id="PRO_5039533895" description="CBM-cenC domain-containing protein" evidence="3">
    <location>
        <begin position="30"/>
        <end position="1424"/>
    </location>
</feature>
<dbReference type="Pfam" id="PF02018">
    <property type="entry name" value="CBM_4_9"/>
    <property type="match status" value="1"/>
</dbReference>
<evidence type="ECO:0000313" key="6">
    <source>
        <dbReference type="Proteomes" id="UP000309676"/>
    </source>
</evidence>
<feature type="signal peptide" evidence="3">
    <location>
        <begin position="1"/>
        <end position="29"/>
    </location>
</feature>
<evidence type="ECO:0000256" key="1">
    <source>
        <dbReference type="ARBA" id="ARBA00022801"/>
    </source>
</evidence>
<keyword evidence="6" id="KW-1185">Reference proteome</keyword>
<dbReference type="SUPFAM" id="SSF82171">
    <property type="entry name" value="DPP6 N-terminal domain-like"/>
    <property type="match status" value="1"/>
</dbReference>
<gene>
    <name evidence="5" type="ORF">FE782_23610</name>
</gene>
<dbReference type="Gene3D" id="2.60.40.1080">
    <property type="match status" value="2"/>
</dbReference>
<dbReference type="OrthoDB" id="2505609at2"/>
<keyword evidence="1" id="KW-0378">Hydrolase</keyword>
<dbReference type="InterPro" id="IPR015915">
    <property type="entry name" value="Kelch-typ_b-propeller"/>
</dbReference>
<proteinExistence type="predicted"/>
<evidence type="ECO:0000259" key="4">
    <source>
        <dbReference type="Pfam" id="PF02018"/>
    </source>
</evidence>